<comment type="caution">
    <text evidence="1">The sequence shown here is derived from an EMBL/GenBank/DDBJ whole genome shotgun (WGS) entry which is preliminary data.</text>
</comment>
<dbReference type="EMBL" id="MU250546">
    <property type="protein sequence ID" value="KAG7443193.1"/>
    <property type="molecule type" value="Genomic_DNA"/>
</dbReference>
<organism evidence="1 2">
    <name type="scientific">Guyanagaster necrorhizus</name>
    <dbReference type="NCBI Taxonomy" id="856835"/>
    <lineage>
        <taxon>Eukaryota</taxon>
        <taxon>Fungi</taxon>
        <taxon>Dikarya</taxon>
        <taxon>Basidiomycota</taxon>
        <taxon>Agaricomycotina</taxon>
        <taxon>Agaricomycetes</taxon>
        <taxon>Agaricomycetidae</taxon>
        <taxon>Agaricales</taxon>
        <taxon>Marasmiineae</taxon>
        <taxon>Physalacriaceae</taxon>
        <taxon>Guyanagaster</taxon>
    </lineage>
</organism>
<dbReference type="AlphaFoldDB" id="A0A9P8APC5"/>
<dbReference type="GeneID" id="66099836"/>
<dbReference type="RefSeq" id="XP_043036693.1">
    <property type="nucleotide sequence ID" value="XM_043177549.1"/>
</dbReference>
<sequence>MPVASSAPPIVLRSSCFSSYGYYTSPAFHPVIPDLPNPGLTRANSPIHEGKNTSKFRPSPAVNLNVLTRKLPESLSQKLDPTRRTRVDHLATCDSTFTAPPRIFVSQYKYLWKEIPFTREGFGGADITGGDSFPTIQDKGSRRCGVSFFLMFCAELVDQFCIRQEVFFSTTEGKRKSGAIRSLKTRYPIQTACGLAGR</sequence>
<accession>A0A9P8APC5</accession>
<dbReference type="Proteomes" id="UP000812287">
    <property type="component" value="Unassembled WGS sequence"/>
</dbReference>
<gene>
    <name evidence="1" type="ORF">BT62DRAFT_1009372</name>
</gene>
<evidence type="ECO:0000313" key="2">
    <source>
        <dbReference type="Proteomes" id="UP000812287"/>
    </source>
</evidence>
<proteinExistence type="predicted"/>
<protein>
    <submittedName>
        <fullName evidence="1">Uncharacterized protein</fullName>
    </submittedName>
</protein>
<evidence type="ECO:0000313" key="1">
    <source>
        <dbReference type="EMBL" id="KAG7443193.1"/>
    </source>
</evidence>
<name>A0A9P8APC5_9AGAR</name>
<keyword evidence="2" id="KW-1185">Reference proteome</keyword>
<reference evidence="1" key="1">
    <citation type="submission" date="2020-11" db="EMBL/GenBank/DDBJ databases">
        <title>Adaptations for nitrogen fixation in a non-lichenized fungal sporocarp promotes dispersal by wood-feeding termites.</title>
        <authorList>
            <consortium name="DOE Joint Genome Institute"/>
            <person name="Koch R.A."/>
            <person name="Yoon G."/>
            <person name="Arayal U."/>
            <person name="Lail K."/>
            <person name="Amirebrahimi M."/>
            <person name="Labutti K."/>
            <person name="Lipzen A."/>
            <person name="Riley R."/>
            <person name="Barry K."/>
            <person name="Henrissat B."/>
            <person name="Grigoriev I.V."/>
            <person name="Herr J.R."/>
            <person name="Aime M.C."/>
        </authorList>
    </citation>
    <scope>NUCLEOTIDE SEQUENCE</scope>
    <source>
        <strain evidence="1">MCA 3950</strain>
    </source>
</reference>